<accession>A0AAN5I2B1</accession>
<name>A0AAN5I2B1_9BILA</name>
<protein>
    <submittedName>
        <fullName evidence="2">Uncharacterized protein</fullName>
    </submittedName>
</protein>
<feature type="region of interest" description="Disordered" evidence="1">
    <location>
        <begin position="1"/>
        <end position="68"/>
    </location>
</feature>
<proteinExistence type="predicted"/>
<evidence type="ECO:0000313" key="2">
    <source>
        <dbReference type="EMBL" id="GMR49362.1"/>
    </source>
</evidence>
<reference evidence="3" key="1">
    <citation type="submission" date="2022-10" db="EMBL/GenBank/DDBJ databases">
        <title>Genome assembly of Pristionchus species.</title>
        <authorList>
            <person name="Yoshida K."/>
            <person name="Sommer R.J."/>
        </authorList>
    </citation>
    <scope>NUCLEOTIDE SEQUENCE [LARGE SCALE GENOMIC DNA]</scope>
    <source>
        <strain evidence="3">RS5460</strain>
    </source>
</reference>
<dbReference type="EMBL" id="BTRK01000004">
    <property type="protein sequence ID" value="GMR49362.1"/>
    <property type="molecule type" value="Genomic_DNA"/>
</dbReference>
<keyword evidence="3" id="KW-1185">Reference proteome</keyword>
<sequence>MLDNTGAAAVPTTPATLHATPTEEEDADVIMLDQPTASRHSHRSQKRVTSPTRGVLRKTFTKRRAGKNRKVTFTNQADSDIEVLEKQPAVAQLTYPVRAMTDASSLARRLHQQQMRVWTIDGPSWLLSRRAISKDE</sequence>
<dbReference type="AlphaFoldDB" id="A0AAN5I2B1"/>
<evidence type="ECO:0000313" key="3">
    <source>
        <dbReference type="Proteomes" id="UP001328107"/>
    </source>
</evidence>
<organism evidence="2 3">
    <name type="scientific">Pristionchus mayeri</name>
    <dbReference type="NCBI Taxonomy" id="1317129"/>
    <lineage>
        <taxon>Eukaryota</taxon>
        <taxon>Metazoa</taxon>
        <taxon>Ecdysozoa</taxon>
        <taxon>Nematoda</taxon>
        <taxon>Chromadorea</taxon>
        <taxon>Rhabditida</taxon>
        <taxon>Rhabditina</taxon>
        <taxon>Diplogasteromorpha</taxon>
        <taxon>Diplogasteroidea</taxon>
        <taxon>Neodiplogasteridae</taxon>
        <taxon>Pristionchus</taxon>
    </lineage>
</organism>
<feature type="compositionally biased region" description="Basic residues" evidence="1">
    <location>
        <begin position="55"/>
        <end position="68"/>
    </location>
</feature>
<gene>
    <name evidence="2" type="ORF">PMAYCL1PPCAC_19557</name>
</gene>
<comment type="caution">
    <text evidence="2">The sequence shown here is derived from an EMBL/GenBank/DDBJ whole genome shotgun (WGS) entry which is preliminary data.</text>
</comment>
<evidence type="ECO:0000256" key="1">
    <source>
        <dbReference type="SAM" id="MobiDB-lite"/>
    </source>
</evidence>
<feature type="compositionally biased region" description="Low complexity" evidence="1">
    <location>
        <begin position="7"/>
        <end position="20"/>
    </location>
</feature>
<dbReference type="Proteomes" id="UP001328107">
    <property type="component" value="Unassembled WGS sequence"/>
</dbReference>